<dbReference type="Proteomes" id="UP000316621">
    <property type="component" value="Chromosome 11"/>
</dbReference>
<evidence type="ECO:0000313" key="2">
    <source>
        <dbReference type="Proteomes" id="UP000316621"/>
    </source>
</evidence>
<protein>
    <submittedName>
        <fullName evidence="1">Uncharacterized protein</fullName>
    </submittedName>
</protein>
<evidence type="ECO:0000313" key="1">
    <source>
        <dbReference type="EMBL" id="RZC84615.1"/>
    </source>
</evidence>
<reference evidence="1 2" key="1">
    <citation type="journal article" date="2018" name="Science">
        <title>The opium poppy genome and morphinan production.</title>
        <authorList>
            <person name="Guo L."/>
            <person name="Winzer T."/>
            <person name="Yang X."/>
            <person name="Li Y."/>
            <person name="Ning Z."/>
            <person name="He Z."/>
            <person name="Teodor R."/>
            <person name="Lu Y."/>
            <person name="Bowser T.A."/>
            <person name="Graham I.A."/>
            <person name="Ye K."/>
        </authorList>
    </citation>
    <scope>NUCLEOTIDE SEQUENCE [LARGE SCALE GENOMIC DNA]</scope>
    <source>
        <strain evidence="2">cv. HN1</strain>
        <tissue evidence="1">Leaves</tissue>
    </source>
</reference>
<keyword evidence="2" id="KW-1185">Reference proteome</keyword>
<organism evidence="1 2">
    <name type="scientific">Papaver somniferum</name>
    <name type="common">Opium poppy</name>
    <dbReference type="NCBI Taxonomy" id="3469"/>
    <lineage>
        <taxon>Eukaryota</taxon>
        <taxon>Viridiplantae</taxon>
        <taxon>Streptophyta</taxon>
        <taxon>Embryophyta</taxon>
        <taxon>Tracheophyta</taxon>
        <taxon>Spermatophyta</taxon>
        <taxon>Magnoliopsida</taxon>
        <taxon>Ranunculales</taxon>
        <taxon>Papaveraceae</taxon>
        <taxon>Papaveroideae</taxon>
        <taxon>Papaver</taxon>
    </lineage>
</organism>
<dbReference type="AlphaFoldDB" id="A0A4Y7LKG0"/>
<accession>A0A4Y7LKG0</accession>
<gene>
    <name evidence="1" type="ORF">C5167_047401</name>
</gene>
<dbReference type="STRING" id="3469.A0A4Y7LKG0"/>
<proteinExistence type="predicted"/>
<dbReference type="EMBL" id="CM010725">
    <property type="protein sequence ID" value="RZC84615.1"/>
    <property type="molecule type" value="Genomic_DNA"/>
</dbReference>
<name>A0A4Y7LKG0_PAPSO</name>
<dbReference type="Gramene" id="RZC84615">
    <property type="protein sequence ID" value="RZC84615"/>
    <property type="gene ID" value="C5167_047401"/>
</dbReference>
<sequence>MYNVKDGMPIILARIKARNFEMDEEEMFRLRDRLLPSIIGLLRSKELPSELRNYHNTLTLSMKSALRTKTKELRSLLVDQPMEPLAGFPSHELEEFIQNTYGAFKVLQVQLVWASEVKKAVEWIVLNLDSCDAAYATDSISVANAKACQELSPYSLQEIASKSPTTSRKANDISSFDVSSNLR</sequence>